<dbReference type="EMBL" id="GEBQ01010963">
    <property type="protein sequence ID" value="JAT29014.1"/>
    <property type="molecule type" value="Transcribed_RNA"/>
</dbReference>
<evidence type="ECO:0000256" key="4">
    <source>
        <dbReference type="ARBA" id="ARBA00022801"/>
    </source>
</evidence>
<evidence type="ECO:0000313" key="6">
    <source>
        <dbReference type="EMBL" id="JAT29014.1"/>
    </source>
</evidence>
<comment type="catalytic activity">
    <reaction evidence="1">
        <text>Hydrolysis of terminal non-reducing N-acetyl-D-hexosamine residues in N-acetyl-beta-D-hexosaminides.</text>
        <dbReference type="EC" id="3.2.1.52"/>
    </reaction>
</comment>
<name>A0A1B6LZF5_9HEMI</name>
<comment type="similarity">
    <text evidence="2">Belongs to the glycosyl hydrolase 20 family.</text>
</comment>
<feature type="domain" description="Glycoside hydrolase family 20 catalytic" evidence="5">
    <location>
        <begin position="137"/>
        <end position="284"/>
    </location>
</feature>
<dbReference type="InterPro" id="IPR038901">
    <property type="entry name" value="HEXDC-like"/>
</dbReference>
<reference evidence="6" key="1">
    <citation type="submission" date="2015-11" db="EMBL/GenBank/DDBJ databases">
        <title>De novo transcriptome assembly of four potential Pierce s Disease insect vectors from Arizona vineyards.</title>
        <authorList>
            <person name="Tassone E.E."/>
        </authorList>
    </citation>
    <scope>NUCLEOTIDE SEQUENCE</scope>
</reference>
<evidence type="ECO:0000256" key="2">
    <source>
        <dbReference type="ARBA" id="ARBA00006285"/>
    </source>
</evidence>
<dbReference type="EC" id="3.2.1.52" evidence="3"/>
<dbReference type="PANTHER" id="PTHR21040:SF13">
    <property type="entry name" value="BETA-N-ACETYLHEXOSAMINIDASE"/>
    <property type="match status" value="1"/>
</dbReference>
<dbReference type="Pfam" id="PF00728">
    <property type="entry name" value="Glyco_hydro_20"/>
    <property type="match status" value="1"/>
</dbReference>
<dbReference type="InterPro" id="IPR015883">
    <property type="entry name" value="Glyco_hydro_20_cat"/>
</dbReference>
<accession>A0A1B6LZF5</accession>
<dbReference type="GO" id="GO:0004563">
    <property type="term" value="F:beta-N-acetylhexosaminidase activity"/>
    <property type="evidence" value="ECO:0007669"/>
    <property type="project" value="UniProtKB-EC"/>
</dbReference>
<dbReference type="CDD" id="cd06565">
    <property type="entry name" value="GH20_GcnA-like"/>
    <property type="match status" value="1"/>
</dbReference>
<gene>
    <name evidence="6" type="ORF">g.17015</name>
</gene>
<protein>
    <recommendedName>
        <fullName evidence="3">beta-N-acetylhexosaminidase</fullName>
        <ecNumber evidence="3">3.2.1.52</ecNumber>
    </recommendedName>
</protein>
<dbReference type="AlphaFoldDB" id="A0A1B6LZF5"/>
<proteinExistence type="inferred from homology"/>
<dbReference type="PANTHER" id="PTHR21040">
    <property type="entry name" value="BCDNA.GH04120"/>
    <property type="match status" value="1"/>
</dbReference>
<dbReference type="Gene3D" id="3.20.20.80">
    <property type="entry name" value="Glycosidases"/>
    <property type="match status" value="1"/>
</dbReference>
<dbReference type="SUPFAM" id="SSF51445">
    <property type="entry name" value="(Trans)glycosidases"/>
    <property type="match status" value="1"/>
</dbReference>
<organism evidence="6">
    <name type="scientific">Graphocephala atropunctata</name>
    <dbReference type="NCBI Taxonomy" id="36148"/>
    <lineage>
        <taxon>Eukaryota</taxon>
        <taxon>Metazoa</taxon>
        <taxon>Ecdysozoa</taxon>
        <taxon>Arthropoda</taxon>
        <taxon>Hexapoda</taxon>
        <taxon>Insecta</taxon>
        <taxon>Pterygota</taxon>
        <taxon>Neoptera</taxon>
        <taxon>Paraneoptera</taxon>
        <taxon>Hemiptera</taxon>
        <taxon>Auchenorrhyncha</taxon>
        <taxon>Membracoidea</taxon>
        <taxon>Cicadellidae</taxon>
        <taxon>Cicadellinae</taxon>
        <taxon>Cicadellini</taxon>
        <taxon>Graphocephala</taxon>
    </lineage>
</organism>
<evidence type="ECO:0000256" key="1">
    <source>
        <dbReference type="ARBA" id="ARBA00001231"/>
    </source>
</evidence>
<dbReference type="GO" id="GO:0005975">
    <property type="term" value="P:carbohydrate metabolic process"/>
    <property type="evidence" value="ECO:0007669"/>
    <property type="project" value="InterPro"/>
</dbReference>
<evidence type="ECO:0000259" key="5">
    <source>
        <dbReference type="Pfam" id="PF00728"/>
    </source>
</evidence>
<keyword evidence="4" id="KW-0378">Hydrolase</keyword>
<dbReference type="InterPro" id="IPR017853">
    <property type="entry name" value="GH"/>
</dbReference>
<evidence type="ECO:0000256" key="3">
    <source>
        <dbReference type="ARBA" id="ARBA00012663"/>
    </source>
</evidence>
<sequence length="560" mass="64099">MLKLRLQKVMLLISFFTILFVLYQLSYSESTHVNSKDSLLIKNNRKPVDNDYGEISPNEIIAELRKTSINMPLPGQSVTSRSLPPLFGGQKIVHLDLKGAPVKVAYYKEFFPLIRNLGATGVLMEYEDMFPYSNSEISAANAYSRTDIKSILKMAKMNNLEVIPLVQTFGHLEFVLKLKEFENLREVPKYPQVICPSRNNTMPLLRSMIDDIVAMHPASRYLHIGCDEVYNLGECNQCLDIILKKNWTKKQLFFNHITTIASYIKEKHPNVKPLMWDDEFRRMSLQELIASSVGSLVEPVVWKYTPTVDTYLPAEIWDKYATVFGSVWIASAFKGATGPDKFVTDISYHLENHRAWMKLVATYADRLTFKGIMITGWQRYDHFAVLCELLPVGLPSLAVSLAFMSQHDVETQRVPSLATEKLKCGPGLLHPKMGAHCNFPGSGIYEKANQLVSLLDQIDQMMDMSEVKGWLTDYNIQTRFSNPAHVEGATSDLDRYKMELVYLEQDMRAAMGEVFGPDTIQEWVYTYITPVNKRLQTLWDAKERLLAQRVWPRRPVSLEL</sequence>